<dbReference type="PANTHER" id="PTHR31286">
    <property type="entry name" value="GLYCINE-RICH CELL WALL STRUCTURAL PROTEIN 1.8-LIKE"/>
    <property type="match status" value="1"/>
</dbReference>
<dbReference type="OrthoDB" id="963067at2759"/>
<dbReference type="Proteomes" id="UP000701853">
    <property type="component" value="Chromosome 13"/>
</dbReference>
<comment type="caution">
    <text evidence="1">The sequence shown here is derived from an EMBL/GenBank/DDBJ whole genome shotgun (WGS) entry which is preliminary data.</text>
</comment>
<sequence>MDAENGYFLAKFKNSDDYKRALCQGPWHMYKRQVLQEIGKTIGKVAKLDFNTDNRVRGRFARMACGHYGHIKEIYPKGEMGLEDIGEDTLGDKTN</sequence>
<protein>
    <recommendedName>
        <fullName evidence="3">DUF4283 domain-containing protein</fullName>
    </recommendedName>
</protein>
<reference evidence="1 2" key="1">
    <citation type="journal article" date="2021" name="bioRxiv">
        <title>The Gossypium anomalum genome as a resource for cotton improvement and evolutionary analysis of hybrid incompatibility.</title>
        <authorList>
            <person name="Grover C.E."/>
            <person name="Yuan D."/>
            <person name="Arick M.A."/>
            <person name="Miller E.R."/>
            <person name="Hu G."/>
            <person name="Peterson D.G."/>
            <person name="Wendel J.F."/>
            <person name="Udall J.A."/>
        </authorList>
    </citation>
    <scope>NUCLEOTIDE SEQUENCE [LARGE SCALE GENOMIC DNA]</scope>
    <source>
        <strain evidence="1">JFW-Udall</strain>
        <tissue evidence="1">Leaf</tissue>
    </source>
</reference>
<dbReference type="AlphaFoldDB" id="A0A8J5XNQ8"/>
<dbReference type="EMBL" id="JAHUZN010000013">
    <property type="protein sequence ID" value="KAG8471843.1"/>
    <property type="molecule type" value="Genomic_DNA"/>
</dbReference>
<keyword evidence="2" id="KW-1185">Reference proteome</keyword>
<evidence type="ECO:0008006" key="3">
    <source>
        <dbReference type="Google" id="ProtNLM"/>
    </source>
</evidence>
<proteinExistence type="predicted"/>
<evidence type="ECO:0000313" key="2">
    <source>
        <dbReference type="Proteomes" id="UP000701853"/>
    </source>
</evidence>
<dbReference type="InterPro" id="IPR040256">
    <property type="entry name" value="At4g02000-like"/>
</dbReference>
<evidence type="ECO:0000313" key="1">
    <source>
        <dbReference type="EMBL" id="KAG8471843.1"/>
    </source>
</evidence>
<name>A0A8J5XNQ8_9ROSI</name>
<gene>
    <name evidence="1" type="ORF">CXB51_036510</name>
</gene>
<accession>A0A8J5XNQ8</accession>
<dbReference type="PANTHER" id="PTHR31286:SF173">
    <property type="entry name" value="DUF4283 DOMAIN-CONTAINING PROTEIN"/>
    <property type="match status" value="1"/>
</dbReference>
<organism evidence="1 2">
    <name type="scientific">Gossypium anomalum</name>
    <dbReference type="NCBI Taxonomy" id="47600"/>
    <lineage>
        <taxon>Eukaryota</taxon>
        <taxon>Viridiplantae</taxon>
        <taxon>Streptophyta</taxon>
        <taxon>Embryophyta</taxon>
        <taxon>Tracheophyta</taxon>
        <taxon>Spermatophyta</taxon>
        <taxon>Magnoliopsida</taxon>
        <taxon>eudicotyledons</taxon>
        <taxon>Gunneridae</taxon>
        <taxon>Pentapetalae</taxon>
        <taxon>rosids</taxon>
        <taxon>malvids</taxon>
        <taxon>Malvales</taxon>
        <taxon>Malvaceae</taxon>
        <taxon>Malvoideae</taxon>
        <taxon>Gossypium</taxon>
    </lineage>
</organism>